<feature type="chain" id="PRO_5002216101" description="Lipoprotein" evidence="1">
    <location>
        <begin position="28"/>
        <end position="280"/>
    </location>
</feature>
<accession>A0A0D0LYY0</accession>
<gene>
    <name evidence="2" type="ORF">RT97_24145</name>
</gene>
<evidence type="ECO:0008006" key="4">
    <source>
        <dbReference type="Google" id="ProtNLM"/>
    </source>
</evidence>
<name>A0A0D0LYY0_VARPD</name>
<evidence type="ECO:0000313" key="3">
    <source>
        <dbReference type="Proteomes" id="UP000032067"/>
    </source>
</evidence>
<comment type="caution">
    <text evidence="2">The sequence shown here is derived from an EMBL/GenBank/DDBJ whole genome shotgun (WGS) entry which is preliminary data.</text>
</comment>
<dbReference type="OrthoDB" id="8843921at2"/>
<proteinExistence type="predicted"/>
<organism evidence="2 3">
    <name type="scientific">Variovorax paradoxus</name>
    <dbReference type="NCBI Taxonomy" id="34073"/>
    <lineage>
        <taxon>Bacteria</taxon>
        <taxon>Pseudomonadati</taxon>
        <taxon>Pseudomonadota</taxon>
        <taxon>Betaproteobacteria</taxon>
        <taxon>Burkholderiales</taxon>
        <taxon>Comamonadaceae</taxon>
        <taxon>Variovorax</taxon>
    </lineage>
</organism>
<sequence length="280" mass="29703">MLRFLLALSVVLLLGACAQFHRPLAAADRTKVQEVDLRVVVAQESFMFSAQAPGVSAATGGGLIGALIDSSVQQSRQKEMSAEVGAIVGPLLDYDYRVEAGLAIGELLSKPNAFPLKIASSQVLAGMPPKAEQDARIAATKTGPAYLVLLLQYALEPGLGAFTTRTTALLWQAGNKEPTYRSATIFQTPVSGGARATVVRRLAANDGQQLKAVMRDSIQQTLHVVGLDLAGARSGAIRTARFNVNGTWVTLGGQGFDEQPGRVVFRDQDHAMYSVRTAAP</sequence>
<reference evidence="2 3" key="1">
    <citation type="submission" date="2014-12" db="EMBL/GenBank/DDBJ databases">
        <title>16Stimator: statistical estimation of ribosomal gene copy numbers from draft genome assemblies.</title>
        <authorList>
            <person name="Perisin M.A."/>
            <person name="Vetter M."/>
            <person name="Gilbert J.A."/>
            <person name="Bergelson J."/>
        </authorList>
    </citation>
    <scope>NUCLEOTIDE SEQUENCE [LARGE SCALE GENOMIC DNA]</scope>
    <source>
        <strain evidence="2 3">MEDvA23</strain>
    </source>
</reference>
<dbReference type="EMBL" id="JXQQ01000069">
    <property type="protein sequence ID" value="KIQ25326.1"/>
    <property type="molecule type" value="Genomic_DNA"/>
</dbReference>
<evidence type="ECO:0000256" key="1">
    <source>
        <dbReference type="SAM" id="SignalP"/>
    </source>
</evidence>
<evidence type="ECO:0000313" key="2">
    <source>
        <dbReference type="EMBL" id="KIQ25326.1"/>
    </source>
</evidence>
<dbReference type="Proteomes" id="UP000032067">
    <property type="component" value="Unassembled WGS sequence"/>
</dbReference>
<protein>
    <recommendedName>
        <fullName evidence="4">Lipoprotein</fullName>
    </recommendedName>
</protein>
<keyword evidence="1" id="KW-0732">Signal</keyword>
<dbReference type="RefSeq" id="WP_042581378.1">
    <property type="nucleotide sequence ID" value="NZ_JXQQ01000069.1"/>
</dbReference>
<dbReference type="AlphaFoldDB" id="A0A0D0LYY0"/>
<feature type="signal peptide" evidence="1">
    <location>
        <begin position="1"/>
        <end position="27"/>
    </location>
</feature>
<dbReference type="PROSITE" id="PS51257">
    <property type="entry name" value="PROKAR_LIPOPROTEIN"/>
    <property type="match status" value="1"/>
</dbReference>